<dbReference type="SUPFAM" id="SSF51735">
    <property type="entry name" value="NAD(P)-binding Rossmann-fold domains"/>
    <property type="match status" value="1"/>
</dbReference>
<keyword evidence="2" id="KW-0560">Oxidoreductase</keyword>
<evidence type="ECO:0000256" key="1">
    <source>
        <dbReference type="ARBA" id="ARBA00006484"/>
    </source>
</evidence>
<accession>A0A2J6T1C6</accession>
<dbReference type="PANTHER" id="PTHR43008:SF4">
    <property type="entry name" value="CHAIN DEHYDROGENASE, PUTATIVE (AFU_ORTHOLOGUE AFUA_4G08710)-RELATED"/>
    <property type="match status" value="1"/>
</dbReference>
<dbReference type="GO" id="GO:0016616">
    <property type="term" value="F:oxidoreductase activity, acting on the CH-OH group of donors, NAD or NADP as acceptor"/>
    <property type="evidence" value="ECO:0007669"/>
    <property type="project" value="UniProtKB-ARBA"/>
</dbReference>
<proteinExistence type="inferred from homology"/>
<dbReference type="Proteomes" id="UP000235371">
    <property type="component" value="Unassembled WGS sequence"/>
</dbReference>
<dbReference type="Gene3D" id="3.40.50.720">
    <property type="entry name" value="NAD(P)-binding Rossmann-like Domain"/>
    <property type="match status" value="1"/>
</dbReference>
<dbReference type="InterPro" id="IPR002347">
    <property type="entry name" value="SDR_fam"/>
</dbReference>
<protein>
    <recommendedName>
        <fullName evidence="5">NAD(P)-binding protein</fullName>
    </recommendedName>
</protein>
<keyword evidence="4" id="KW-1185">Reference proteome</keyword>
<dbReference type="AlphaFoldDB" id="A0A2J6T1C6"/>
<dbReference type="InterPro" id="IPR036291">
    <property type="entry name" value="NAD(P)-bd_dom_sf"/>
</dbReference>
<dbReference type="EMBL" id="KZ613847">
    <property type="protein sequence ID" value="PMD56826.1"/>
    <property type="molecule type" value="Genomic_DNA"/>
</dbReference>
<dbReference type="GeneID" id="36591512"/>
<dbReference type="PRINTS" id="PR00081">
    <property type="entry name" value="GDHRDH"/>
</dbReference>
<evidence type="ECO:0000313" key="4">
    <source>
        <dbReference type="Proteomes" id="UP000235371"/>
    </source>
</evidence>
<dbReference type="InParanoid" id="A0A2J6T1C6"/>
<evidence type="ECO:0000313" key="3">
    <source>
        <dbReference type="EMBL" id="PMD56826.1"/>
    </source>
</evidence>
<dbReference type="RefSeq" id="XP_024733730.1">
    <property type="nucleotide sequence ID" value="XM_024883435.1"/>
</dbReference>
<dbReference type="PANTHER" id="PTHR43008">
    <property type="entry name" value="BENZIL REDUCTASE"/>
    <property type="match status" value="1"/>
</dbReference>
<evidence type="ECO:0000256" key="2">
    <source>
        <dbReference type="ARBA" id="ARBA00023002"/>
    </source>
</evidence>
<comment type="similarity">
    <text evidence="1">Belongs to the short-chain dehydrogenases/reductases (SDR) family.</text>
</comment>
<evidence type="ECO:0008006" key="5">
    <source>
        <dbReference type="Google" id="ProtNLM"/>
    </source>
</evidence>
<name>A0A2J6T1C6_9HELO</name>
<dbReference type="GO" id="GO:0050664">
    <property type="term" value="F:oxidoreductase activity, acting on NAD(P)H, oxygen as acceptor"/>
    <property type="evidence" value="ECO:0007669"/>
    <property type="project" value="TreeGrafter"/>
</dbReference>
<reference evidence="3 4" key="1">
    <citation type="submission" date="2016-04" db="EMBL/GenBank/DDBJ databases">
        <title>A degradative enzymes factory behind the ericoid mycorrhizal symbiosis.</title>
        <authorList>
            <consortium name="DOE Joint Genome Institute"/>
            <person name="Martino E."/>
            <person name="Morin E."/>
            <person name="Grelet G."/>
            <person name="Kuo A."/>
            <person name="Kohler A."/>
            <person name="Daghino S."/>
            <person name="Barry K."/>
            <person name="Choi C."/>
            <person name="Cichocki N."/>
            <person name="Clum A."/>
            <person name="Copeland A."/>
            <person name="Hainaut M."/>
            <person name="Haridas S."/>
            <person name="Labutti K."/>
            <person name="Lindquist E."/>
            <person name="Lipzen A."/>
            <person name="Khouja H.-R."/>
            <person name="Murat C."/>
            <person name="Ohm R."/>
            <person name="Olson A."/>
            <person name="Spatafora J."/>
            <person name="Veneault-Fourrey C."/>
            <person name="Henrissat B."/>
            <person name="Grigoriev I."/>
            <person name="Martin F."/>
            <person name="Perotto S."/>
        </authorList>
    </citation>
    <scope>NUCLEOTIDE SEQUENCE [LARGE SCALE GENOMIC DNA]</scope>
    <source>
        <strain evidence="3 4">E</strain>
    </source>
</reference>
<sequence length="204" mass="22239">MDRCMETGLQPLTQATSAAALDFDLDRSNSKYLKGAVQSLFSLKRKAIMITGGARGIGLAFGLAVAEAVANVAILDVLETPHEHLAKLGLTTARRPKSTSLHLLTPLMVLSLSDISFHFYRTGVTKFDVLKALFAGICYCRRNLAWSAPSSREPRTQTEMRPRDGSIVLIASATAYQASKAQYLADYCSSKGAVILWPENWVKS</sequence>
<gene>
    <name evidence="3" type="ORF">K444DRAFT_631989</name>
</gene>
<organism evidence="3 4">
    <name type="scientific">Hyaloscypha bicolor E</name>
    <dbReference type="NCBI Taxonomy" id="1095630"/>
    <lineage>
        <taxon>Eukaryota</taxon>
        <taxon>Fungi</taxon>
        <taxon>Dikarya</taxon>
        <taxon>Ascomycota</taxon>
        <taxon>Pezizomycotina</taxon>
        <taxon>Leotiomycetes</taxon>
        <taxon>Helotiales</taxon>
        <taxon>Hyaloscyphaceae</taxon>
        <taxon>Hyaloscypha</taxon>
        <taxon>Hyaloscypha bicolor</taxon>
    </lineage>
</organism>